<keyword evidence="7" id="KW-0325">Glycoprotein</keyword>
<keyword evidence="6" id="KW-0472">Membrane</keyword>
<name>A0A8S3QIG3_MYTED</name>
<evidence type="ECO:0000256" key="3">
    <source>
        <dbReference type="ARBA" id="ARBA00022679"/>
    </source>
</evidence>
<keyword evidence="3 9" id="KW-0808">Transferase</keyword>
<dbReference type="PANTHER" id="PTHR20961:SF38">
    <property type="entry name" value="PROTEIN O-LINKED-MANNOSE BETA-1,4-N-ACETYLGLUCOSAMINYLTRANSFERASE 2"/>
    <property type="match status" value="1"/>
</dbReference>
<sequence length="594" mass="68939">MWIHKMSLHMITHAVMFAVIATLVKKYLQILYQLDDLQDRCLYAEWEHSNKADLNTHKTQDESQKSNMKFNSFETCQSNLKTHVCHFKNLCYQPKENLFVYFYNKDEIKYSSINRNNIPSLSTPADFTGHKLPLTFLSENFSSQFSVRWINKTSYIFNRFKSDNLMHVIHDDLLPLHFTMKHFENLKLKMAALDKFDAQIVFMDDWPPGDYRALYELFTNYQPQYKIDLQGIEQQHGKEVQDGRELVCFSSAIVGLLTDTLWYNYGFIGPQGPILDSTVNAHQIKSTSNFILHHLDSNAQHSIDFIVLISRKENRKIMNEDDLVKAILQEFSMKVVTISSETHSLTDMITLVSNAKGVIGMHGSLLILAMFLKPGSFLIELFPYAVSPVQYTPYKTLANIKGLEINYASWENTDQKSTVSHIDYPSEHGGLMHLQSEVQKEIINQEKVPKHLCCDDPSWLYHIYQDTFVDISAILNLIKIVMKSGKIANTRHFAYLETPSEVRNLNCKLIKEQTCSLNISWEIPWNMQFLTFDKLNYEIILEESRAEASVKYVTDKLKLEIHDRIDCEKDYIVWGKAVVDGMSHDNYISKDCHN</sequence>
<dbReference type="PANTHER" id="PTHR20961">
    <property type="entry name" value="GLYCOSYLTRANSFERASE"/>
    <property type="match status" value="1"/>
</dbReference>
<keyword evidence="4" id="KW-0812">Transmembrane</keyword>
<protein>
    <submittedName>
        <fullName evidence="9">POMGNT2</fullName>
        <ecNumber evidence="9">2.4.1.312</ecNumber>
    </submittedName>
</protein>
<comment type="subcellular location">
    <subcellularLocation>
        <location evidence="1">Membrane</location>
        <topology evidence="1">Single-pass membrane protein</topology>
    </subcellularLocation>
</comment>
<proteinExistence type="predicted"/>
<evidence type="ECO:0000259" key="8">
    <source>
        <dbReference type="Pfam" id="PF04577"/>
    </source>
</evidence>
<gene>
    <name evidence="9" type="ORF">MEDL_9283</name>
</gene>
<keyword evidence="10" id="KW-1185">Reference proteome</keyword>
<evidence type="ECO:0000313" key="9">
    <source>
        <dbReference type="EMBL" id="CAG2194284.1"/>
    </source>
</evidence>
<evidence type="ECO:0000256" key="2">
    <source>
        <dbReference type="ARBA" id="ARBA00022676"/>
    </source>
</evidence>
<dbReference type="GO" id="GO:0005783">
    <property type="term" value="C:endoplasmic reticulum"/>
    <property type="evidence" value="ECO:0007669"/>
    <property type="project" value="TreeGrafter"/>
</dbReference>
<dbReference type="AlphaFoldDB" id="A0A8S3QIG3"/>
<evidence type="ECO:0000256" key="6">
    <source>
        <dbReference type="ARBA" id="ARBA00023136"/>
    </source>
</evidence>
<evidence type="ECO:0000313" key="10">
    <source>
        <dbReference type="Proteomes" id="UP000683360"/>
    </source>
</evidence>
<dbReference type="GO" id="GO:0016020">
    <property type="term" value="C:membrane"/>
    <property type="evidence" value="ECO:0007669"/>
    <property type="project" value="UniProtKB-SubCell"/>
</dbReference>
<evidence type="ECO:0000256" key="7">
    <source>
        <dbReference type="ARBA" id="ARBA00023180"/>
    </source>
</evidence>
<dbReference type="GO" id="GO:0035269">
    <property type="term" value="P:protein O-linked glycosylation via mannose"/>
    <property type="evidence" value="ECO:0007669"/>
    <property type="project" value="TreeGrafter"/>
</dbReference>
<comment type="caution">
    <text evidence="9">The sequence shown here is derived from an EMBL/GenBank/DDBJ whole genome shotgun (WGS) entry which is preliminary data.</text>
</comment>
<dbReference type="OrthoDB" id="529273at2759"/>
<keyword evidence="2 9" id="KW-0328">Glycosyltransferase</keyword>
<organism evidence="9 10">
    <name type="scientific">Mytilus edulis</name>
    <name type="common">Blue mussel</name>
    <dbReference type="NCBI Taxonomy" id="6550"/>
    <lineage>
        <taxon>Eukaryota</taxon>
        <taxon>Metazoa</taxon>
        <taxon>Spiralia</taxon>
        <taxon>Lophotrochozoa</taxon>
        <taxon>Mollusca</taxon>
        <taxon>Bivalvia</taxon>
        <taxon>Autobranchia</taxon>
        <taxon>Pteriomorphia</taxon>
        <taxon>Mytilida</taxon>
        <taxon>Mytiloidea</taxon>
        <taxon>Mytilidae</taxon>
        <taxon>Mytilinae</taxon>
        <taxon>Mytilus</taxon>
    </lineage>
</organism>
<dbReference type="EC" id="2.4.1.312" evidence="9"/>
<dbReference type="InterPro" id="IPR007657">
    <property type="entry name" value="Glycosyltransferase_61"/>
</dbReference>
<keyword evidence="5" id="KW-1133">Transmembrane helix</keyword>
<reference evidence="9" key="1">
    <citation type="submission" date="2021-03" db="EMBL/GenBank/DDBJ databases">
        <authorList>
            <person name="Bekaert M."/>
        </authorList>
    </citation>
    <scope>NUCLEOTIDE SEQUENCE</scope>
</reference>
<dbReference type="Proteomes" id="UP000683360">
    <property type="component" value="Unassembled WGS sequence"/>
</dbReference>
<dbReference type="Pfam" id="PF04577">
    <property type="entry name" value="Glyco_transf_61"/>
    <property type="match status" value="1"/>
</dbReference>
<feature type="domain" description="Glycosyltransferase 61 catalytic" evidence="8">
    <location>
        <begin position="286"/>
        <end position="376"/>
    </location>
</feature>
<evidence type="ECO:0000256" key="5">
    <source>
        <dbReference type="ARBA" id="ARBA00022989"/>
    </source>
</evidence>
<dbReference type="GO" id="GO:0097363">
    <property type="term" value="F:protein O-acetylglucosaminyltransferase activity"/>
    <property type="evidence" value="ECO:0007669"/>
    <property type="project" value="TreeGrafter"/>
</dbReference>
<evidence type="ECO:0000256" key="4">
    <source>
        <dbReference type="ARBA" id="ARBA00022692"/>
    </source>
</evidence>
<evidence type="ECO:0000256" key="1">
    <source>
        <dbReference type="ARBA" id="ARBA00004167"/>
    </source>
</evidence>
<accession>A0A8S3QIG3</accession>
<dbReference type="EMBL" id="CAJPWZ010000473">
    <property type="protein sequence ID" value="CAG2194284.1"/>
    <property type="molecule type" value="Genomic_DNA"/>
</dbReference>
<dbReference type="InterPro" id="IPR049625">
    <property type="entry name" value="Glyco_transf_61_cat"/>
</dbReference>